<protein>
    <submittedName>
        <fullName evidence="1">Uncharacterized protein</fullName>
    </submittedName>
</protein>
<keyword evidence="2" id="KW-1185">Reference proteome</keyword>
<proteinExistence type="predicted"/>
<name>A0ACB8C3H8_DERSI</name>
<comment type="caution">
    <text evidence="1">The sequence shown here is derived from an EMBL/GenBank/DDBJ whole genome shotgun (WGS) entry which is preliminary data.</text>
</comment>
<evidence type="ECO:0000313" key="2">
    <source>
        <dbReference type="Proteomes" id="UP000821865"/>
    </source>
</evidence>
<reference evidence="1" key="1">
    <citation type="submission" date="2020-05" db="EMBL/GenBank/DDBJ databases">
        <title>Large-scale comparative analyses of tick genomes elucidate their genetic diversity and vector capacities.</title>
        <authorList>
            <person name="Jia N."/>
            <person name="Wang J."/>
            <person name="Shi W."/>
            <person name="Du L."/>
            <person name="Sun Y."/>
            <person name="Zhan W."/>
            <person name="Jiang J."/>
            <person name="Wang Q."/>
            <person name="Zhang B."/>
            <person name="Ji P."/>
            <person name="Sakyi L.B."/>
            <person name="Cui X."/>
            <person name="Yuan T."/>
            <person name="Jiang B."/>
            <person name="Yang W."/>
            <person name="Lam T.T.-Y."/>
            <person name="Chang Q."/>
            <person name="Ding S."/>
            <person name="Wang X."/>
            <person name="Zhu J."/>
            <person name="Ruan X."/>
            <person name="Zhao L."/>
            <person name="Wei J."/>
            <person name="Que T."/>
            <person name="Du C."/>
            <person name="Cheng J."/>
            <person name="Dai P."/>
            <person name="Han X."/>
            <person name="Huang E."/>
            <person name="Gao Y."/>
            <person name="Liu J."/>
            <person name="Shao H."/>
            <person name="Ye R."/>
            <person name="Li L."/>
            <person name="Wei W."/>
            <person name="Wang X."/>
            <person name="Wang C."/>
            <person name="Yang T."/>
            <person name="Huo Q."/>
            <person name="Li W."/>
            <person name="Guo W."/>
            <person name="Chen H."/>
            <person name="Zhou L."/>
            <person name="Ni X."/>
            <person name="Tian J."/>
            <person name="Zhou Y."/>
            <person name="Sheng Y."/>
            <person name="Liu T."/>
            <person name="Pan Y."/>
            <person name="Xia L."/>
            <person name="Li J."/>
            <person name="Zhao F."/>
            <person name="Cao W."/>
        </authorList>
    </citation>
    <scope>NUCLEOTIDE SEQUENCE</scope>
    <source>
        <strain evidence="1">Dsil-2018</strain>
    </source>
</reference>
<accession>A0ACB8C3H8</accession>
<evidence type="ECO:0000313" key="1">
    <source>
        <dbReference type="EMBL" id="KAH7933355.1"/>
    </source>
</evidence>
<dbReference type="EMBL" id="CM023478">
    <property type="protein sequence ID" value="KAH7933355.1"/>
    <property type="molecule type" value="Genomic_DNA"/>
</dbReference>
<gene>
    <name evidence="1" type="ORF">HPB49_011711</name>
</gene>
<organism evidence="1 2">
    <name type="scientific">Dermacentor silvarum</name>
    <name type="common">Tick</name>
    <dbReference type="NCBI Taxonomy" id="543639"/>
    <lineage>
        <taxon>Eukaryota</taxon>
        <taxon>Metazoa</taxon>
        <taxon>Ecdysozoa</taxon>
        <taxon>Arthropoda</taxon>
        <taxon>Chelicerata</taxon>
        <taxon>Arachnida</taxon>
        <taxon>Acari</taxon>
        <taxon>Parasitiformes</taxon>
        <taxon>Ixodida</taxon>
        <taxon>Ixodoidea</taxon>
        <taxon>Ixodidae</taxon>
        <taxon>Rhipicephalinae</taxon>
        <taxon>Dermacentor</taxon>
    </lineage>
</organism>
<sequence>MERPTMRGTPWSTPTIEKGLKIRLTCGRRGYNIVQEIGTPLPSERTLQRHLENFKFSPGILHEILPSLSIKVDLMEDYERHAVLLLDEMQLASGLAYDQGTGGPLAYEGLELLKRGDDGARSTNAEVARGMTQLKPDLEALGSLYHR</sequence>
<dbReference type="Proteomes" id="UP000821865">
    <property type="component" value="Chromosome 9"/>
</dbReference>